<dbReference type="Gene3D" id="1.10.630.10">
    <property type="entry name" value="Cytochrome P450"/>
    <property type="match status" value="1"/>
</dbReference>
<dbReference type="InterPro" id="IPR017972">
    <property type="entry name" value="Cyt_P450_CS"/>
</dbReference>
<evidence type="ECO:0000256" key="5">
    <source>
        <dbReference type="ARBA" id="ARBA00022723"/>
    </source>
</evidence>
<comment type="pathway">
    <text evidence="2">Secondary metabolite biosynthesis.</text>
</comment>
<evidence type="ECO:0000313" key="12">
    <source>
        <dbReference type="Proteomes" id="UP001497453"/>
    </source>
</evidence>
<dbReference type="PROSITE" id="PS00086">
    <property type="entry name" value="CYTOCHROME_P450"/>
    <property type="match status" value="1"/>
</dbReference>
<dbReference type="InterPro" id="IPR050121">
    <property type="entry name" value="Cytochrome_P450_monoxygenase"/>
</dbReference>
<feature type="transmembrane region" description="Helical" evidence="10">
    <location>
        <begin position="6"/>
        <end position="29"/>
    </location>
</feature>
<comment type="cofactor">
    <cofactor evidence="1">
        <name>heme</name>
        <dbReference type="ChEBI" id="CHEBI:30413"/>
    </cofactor>
</comment>
<reference evidence="12" key="1">
    <citation type="submission" date="2024-04" db="EMBL/GenBank/DDBJ databases">
        <authorList>
            <person name="Shaw F."/>
            <person name="Minotto A."/>
        </authorList>
    </citation>
    <scope>NUCLEOTIDE SEQUENCE [LARGE SCALE GENOMIC DNA]</scope>
</reference>
<dbReference type="CDD" id="cd11069">
    <property type="entry name" value="CYP_FUM15-like"/>
    <property type="match status" value="1"/>
</dbReference>
<evidence type="ECO:0000256" key="4">
    <source>
        <dbReference type="ARBA" id="ARBA00022617"/>
    </source>
</evidence>
<evidence type="ECO:0000256" key="1">
    <source>
        <dbReference type="ARBA" id="ARBA00001971"/>
    </source>
</evidence>
<dbReference type="InterPro" id="IPR001128">
    <property type="entry name" value="Cyt_P450"/>
</dbReference>
<comment type="similarity">
    <text evidence="3 9">Belongs to the cytochrome P450 family.</text>
</comment>
<keyword evidence="5 9" id="KW-0479">Metal-binding</keyword>
<evidence type="ECO:0000313" key="11">
    <source>
        <dbReference type="EMBL" id="CAL1713682.1"/>
    </source>
</evidence>
<accession>A0ABP1E368</accession>
<protein>
    <recommendedName>
        <fullName evidence="13">Cytochrome P450</fullName>
    </recommendedName>
</protein>
<evidence type="ECO:0000256" key="7">
    <source>
        <dbReference type="ARBA" id="ARBA00023004"/>
    </source>
</evidence>
<dbReference type="Proteomes" id="UP001497453">
    <property type="component" value="Chromosome 7"/>
</dbReference>
<keyword evidence="12" id="KW-1185">Reference proteome</keyword>
<evidence type="ECO:0000256" key="9">
    <source>
        <dbReference type="RuleBase" id="RU000461"/>
    </source>
</evidence>
<dbReference type="EMBL" id="OZ037950">
    <property type="protein sequence ID" value="CAL1713682.1"/>
    <property type="molecule type" value="Genomic_DNA"/>
</dbReference>
<keyword evidence="6 9" id="KW-0560">Oxidoreductase</keyword>
<dbReference type="Pfam" id="PF00067">
    <property type="entry name" value="p450"/>
    <property type="match status" value="1"/>
</dbReference>
<evidence type="ECO:0000256" key="10">
    <source>
        <dbReference type="SAM" id="Phobius"/>
    </source>
</evidence>
<keyword evidence="8 9" id="KW-0503">Monooxygenase</keyword>
<dbReference type="InterPro" id="IPR036396">
    <property type="entry name" value="Cyt_P450_sf"/>
</dbReference>
<keyword evidence="10" id="KW-0472">Membrane</keyword>
<dbReference type="PRINTS" id="PR00463">
    <property type="entry name" value="EP450I"/>
</dbReference>
<evidence type="ECO:0000256" key="8">
    <source>
        <dbReference type="ARBA" id="ARBA00023033"/>
    </source>
</evidence>
<dbReference type="PANTHER" id="PTHR24305:SF166">
    <property type="entry name" value="CYTOCHROME P450 12A4, MITOCHONDRIAL-RELATED"/>
    <property type="match status" value="1"/>
</dbReference>
<keyword evidence="10" id="KW-0812">Transmembrane</keyword>
<sequence>MSDALPVLFSLGVAFWLLCIGFLVHLIWIGPRSNPLRKLPGPPSSKLFDNTHMNMTIDPVHSPRSHERFVKEYGRNVHIRGPLPWDDRLLTLDPVSITHVMKNNAIYEKPWQARSLITSLIGCGMLAAEGPVHRRQRRVATPAFSIQNLRALEPLVFSKGIALKEKWLSTLNATEDPSRGAKLDVCDWISRATFDVIGFAGFDYQFNAIENGDNELLRAYKDMFEIGISQQSGGWRSAFIVYVPYHDYLFPDQATRTIQRCREVIERVAGQLIQEKKRKIAEAEKKGSTYEGRDLLTLLLKSNQAVDLPPSQRISDEDILNNINTFMFAGSDTTSLSITWTLVLLAMHPDIQTKLRSECRAILPSTPLSDLTQEEIERLYTIVADLPYLDKIARESLRLIPPLHSSIRVATKDDVIPTSSPLKRKMPDGSIKEVWELVTVPKGSFVHVAVEAFNMDKEIWGDNAWSFVPDRWDNLPDAVSTLPGIYSNLMTFSAGPRSCIGMRFSIIEMKSFLFILLSNFVFAPTEDKIGKANVVLTRPYVVGKHKEGSQCPLLVTPYVPEGTSASS</sequence>
<evidence type="ECO:0000256" key="6">
    <source>
        <dbReference type="ARBA" id="ARBA00023002"/>
    </source>
</evidence>
<dbReference type="PRINTS" id="PR00385">
    <property type="entry name" value="P450"/>
</dbReference>
<dbReference type="InterPro" id="IPR002401">
    <property type="entry name" value="Cyt_P450_E_grp-I"/>
</dbReference>
<keyword evidence="4 9" id="KW-0349">Heme</keyword>
<keyword evidence="7 9" id="KW-0408">Iron</keyword>
<dbReference type="PANTHER" id="PTHR24305">
    <property type="entry name" value="CYTOCHROME P450"/>
    <property type="match status" value="1"/>
</dbReference>
<evidence type="ECO:0000256" key="2">
    <source>
        <dbReference type="ARBA" id="ARBA00005179"/>
    </source>
</evidence>
<organism evidence="11 12">
    <name type="scientific">Somion occarium</name>
    <dbReference type="NCBI Taxonomy" id="3059160"/>
    <lineage>
        <taxon>Eukaryota</taxon>
        <taxon>Fungi</taxon>
        <taxon>Dikarya</taxon>
        <taxon>Basidiomycota</taxon>
        <taxon>Agaricomycotina</taxon>
        <taxon>Agaricomycetes</taxon>
        <taxon>Polyporales</taxon>
        <taxon>Cerrenaceae</taxon>
        <taxon>Somion</taxon>
    </lineage>
</organism>
<gene>
    <name evidence="11" type="ORF">GFSPODELE1_LOCUS9422</name>
</gene>
<proteinExistence type="inferred from homology"/>
<dbReference type="SUPFAM" id="SSF48264">
    <property type="entry name" value="Cytochrome P450"/>
    <property type="match status" value="1"/>
</dbReference>
<keyword evidence="10" id="KW-1133">Transmembrane helix</keyword>
<evidence type="ECO:0000256" key="3">
    <source>
        <dbReference type="ARBA" id="ARBA00010617"/>
    </source>
</evidence>
<evidence type="ECO:0008006" key="13">
    <source>
        <dbReference type="Google" id="ProtNLM"/>
    </source>
</evidence>
<name>A0ABP1E368_9APHY</name>